<dbReference type="InterPro" id="IPR016621">
    <property type="entry name" value="UCP014543"/>
</dbReference>
<gene>
    <name evidence="1" type="ORF">SAMN02745245_01380</name>
</gene>
<sequence length="182" mass="21568">MDKKLLIYGFNRDELKYNTICETAKNYDIEVGEISYEDISQKVGTLMKFPGYEREDKKAVEAPEIEFLLFSDFDREPLMSFLKDLREAGLAVPYKSVVTETSKDWEFSYLLEHIQEEHLVMTKFNELGKLVKRAQDVLEKKESKNLRETLEYVIEIKNFSEINEEIIEERYNKLVEALKEEE</sequence>
<evidence type="ECO:0000313" key="1">
    <source>
        <dbReference type="EMBL" id="SHH46682.1"/>
    </source>
</evidence>
<accession>A0A1M5T7K0</accession>
<dbReference type="EMBL" id="FQXI01000010">
    <property type="protein sequence ID" value="SHH46682.1"/>
    <property type="molecule type" value="Genomic_DNA"/>
</dbReference>
<dbReference type="Pfam" id="PF12646">
    <property type="entry name" value="DUF3783"/>
    <property type="match status" value="1"/>
</dbReference>
<proteinExistence type="predicted"/>
<evidence type="ECO:0000313" key="2">
    <source>
        <dbReference type="Proteomes" id="UP000184032"/>
    </source>
</evidence>
<name>A0A1M5T7K0_9FIRM</name>
<organism evidence="1 2">
    <name type="scientific">Anaerosphaera aminiphila DSM 21120</name>
    <dbReference type="NCBI Taxonomy" id="1120995"/>
    <lineage>
        <taxon>Bacteria</taxon>
        <taxon>Bacillati</taxon>
        <taxon>Bacillota</taxon>
        <taxon>Tissierellia</taxon>
        <taxon>Tissierellales</taxon>
        <taxon>Peptoniphilaceae</taxon>
        <taxon>Anaerosphaera</taxon>
    </lineage>
</organism>
<evidence type="ECO:0008006" key="3">
    <source>
        <dbReference type="Google" id="ProtNLM"/>
    </source>
</evidence>
<dbReference type="AlphaFoldDB" id="A0A1M5T7K0"/>
<reference evidence="1 2" key="1">
    <citation type="submission" date="2016-11" db="EMBL/GenBank/DDBJ databases">
        <authorList>
            <person name="Jaros S."/>
            <person name="Januszkiewicz K."/>
            <person name="Wedrychowicz H."/>
        </authorList>
    </citation>
    <scope>NUCLEOTIDE SEQUENCE [LARGE SCALE GENOMIC DNA]</scope>
    <source>
        <strain evidence="1 2">DSM 21120</strain>
    </source>
</reference>
<dbReference type="OrthoDB" id="2053609at2"/>
<dbReference type="STRING" id="1120995.SAMN02745245_01380"/>
<keyword evidence="2" id="KW-1185">Reference proteome</keyword>
<dbReference type="RefSeq" id="WP_073184980.1">
    <property type="nucleotide sequence ID" value="NZ_FQXI01000010.1"/>
</dbReference>
<protein>
    <recommendedName>
        <fullName evidence="3">DUF3783 domain-containing protein</fullName>
    </recommendedName>
</protein>
<dbReference type="Proteomes" id="UP000184032">
    <property type="component" value="Unassembled WGS sequence"/>
</dbReference>